<gene>
    <name evidence="2" type="ORF">PARMNEM_LOCUS17162</name>
</gene>
<comment type="caution">
    <text evidence="2">The sequence shown here is derived from an EMBL/GenBank/DDBJ whole genome shotgun (WGS) entry which is preliminary data.</text>
</comment>
<reference evidence="2 3" key="1">
    <citation type="submission" date="2023-11" db="EMBL/GenBank/DDBJ databases">
        <authorList>
            <person name="Hedman E."/>
            <person name="Englund M."/>
            <person name="Stromberg M."/>
            <person name="Nyberg Akerstrom W."/>
            <person name="Nylinder S."/>
            <person name="Jareborg N."/>
            <person name="Kallberg Y."/>
            <person name="Kronander E."/>
        </authorList>
    </citation>
    <scope>NUCLEOTIDE SEQUENCE [LARGE SCALE GENOMIC DNA]</scope>
</reference>
<dbReference type="GO" id="GO:0015074">
    <property type="term" value="P:DNA integration"/>
    <property type="evidence" value="ECO:0007669"/>
    <property type="project" value="InterPro"/>
</dbReference>
<dbReference type="AlphaFoldDB" id="A0AAV1LVH6"/>
<accession>A0AAV1LVH6</accession>
<keyword evidence="3" id="KW-1185">Reference proteome</keyword>
<dbReference type="EMBL" id="CAVLGL010000097">
    <property type="protein sequence ID" value="CAK1598127.1"/>
    <property type="molecule type" value="Genomic_DNA"/>
</dbReference>
<evidence type="ECO:0000259" key="1">
    <source>
        <dbReference type="PROSITE" id="PS50994"/>
    </source>
</evidence>
<proteinExistence type="predicted"/>
<dbReference type="Pfam" id="PF18701">
    <property type="entry name" value="DUF5641"/>
    <property type="match status" value="1"/>
</dbReference>
<sequence>MADSLKTLLKKRSSIKSKLTIYNNYLNLIKSSSDISELVNEIQESTYGHTWSYVPSRDNPADLVSRGLKANVIKDTPMWWSGPSFLLRNENEWPKMPNTEEHDLPEVVTHFTCSDSDHHVLSNHSHSTIYSSIIHRLLEKYSSFPKIQRLFAYVQRFIHNLKNKNKLCGDLSVTELQDSYNAIIHYSQLEMFSEEFHLLKSKQKLPRNSRLISLTPHKAQSVQPIMGQLPQSRTHLEFPFLNCYVDYAGPVLVADRRSRGCKLTKSYMCIFVCSALKAVHLELVSDLTSEAYMAALNRFVARRGKPQSITSDNGTNFVGASNEMHRFLHSSSVASEIAQQGIEFIFTPAYSPHFNSLAEAAVKSCKQHLKRLLKLTHFTFEEMVTCLTHIEAVLNSRPLTPLSSDPNDFSALTPSHFLIGRPLLSVPHSQDKTTPPLLWSLGRVMTTYPGVDGVTRVAELKTKRGIIRRAVNCICPLPIED</sequence>
<dbReference type="InterPro" id="IPR036397">
    <property type="entry name" value="RNaseH_sf"/>
</dbReference>
<dbReference type="InterPro" id="IPR001584">
    <property type="entry name" value="Integrase_cat-core"/>
</dbReference>
<organism evidence="2 3">
    <name type="scientific">Parnassius mnemosyne</name>
    <name type="common">clouded apollo</name>
    <dbReference type="NCBI Taxonomy" id="213953"/>
    <lineage>
        <taxon>Eukaryota</taxon>
        <taxon>Metazoa</taxon>
        <taxon>Ecdysozoa</taxon>
        <taxon>Arthropoda</taxon>
        <taxon>Hexapoda</taxon>
        <taxon>Insecta</taxon>
        <taxon>Pterygota</taxon>
        <taxon>Neoptera</taxon>
        <taxon>Endopterygota</taxon>
        <taxon>Lepidoptera</taxon>
        <taxon>Glossata</taxon>
        <taxon>Ditrysia</taxon>
        <taxon>Papilionoidea</taxon>
        <taxon>Papilionidae</taxon>
        <taxon>Parnassiinae</taxon>
        <taxon>Parnassini</taxon>
        <taxon>Parnassius</taxon>
        <taxon>Driopa</taxon>
    </lineage>
</organism>
<dbReference type="PROSITE" id="PS50994">
    <property type="entry name" value="INTEGRASE"/>
    <property type="match status" value="1"/>
</dbReference>
<dbReference type="SUPFAM" id="SSF53098">
    <property type="entry name" value="Ribonuclease H-like"/>
    <property type="match status" value="1"/>
</dbReference>
<dbReference type="InterPro" id="IPR012337">
    <property type="entry name" value="RNaseH-like_sf"/>
</dbReference>
<evidence type="ECO:0000313" key="3">
    <source>
        <dbReference type="Proteomes" id="UP001314205"/>
    </source>
</evidence>
<dbReference type="InterPro" id="IPR040676">
    <property type="entry name" value="DUF5641"/>
</dbReference>
<feature type="domain" description="Integrase catalytic" evidence="1">
    <location>
        <begin position="235"/>
        <end position="422"/>
    </location>
</feature>
<dbReference type="PANTHER" id="PTHR47331">
    <property type="entry name" value="PHD-TYPE DOMAIN-CONTAINING PROTEIN"/>
    <property type="match status" value="1"/>
</dbReference>
<dbReference type="PANTHER" id="PTHR47331:SF1">
    <property type="entry name" value="GAG-LIKE PROTEIN"/>
    <property type="match status" value="1"/>
</dbReference>
<dbReference type="GO" id="GO:0003676">
    <property type="term" value="F:nucleic acid binding"/>
    <property type="evidence" value="ECO:0007669"/>
    <property type="project" value="InterPro"/>
</dbReference>
<evidence type="ECO:0000313" key="2">
    <source>
        <dbReference type="EMBL" id="CAK1598127.1"/>
    </source>
</evidence>
<dbReference type="Gene3D" id="3.30.420.10">
    <property type="entry name" value="Ribonuclease H-like superfamily/Ribonuclease H"/>
    <property type="match status" value="1"/>
</dbReference>
<protein>
    <recommendedName>
        <fullName evidence="1">Integrase catalytic domain-containing protein</fullName>
    </recommendedName>
</protein>
<name>A0AAV1LVH6_9NEOP</name>
<dbReference type="Proteomes" id="UP001314205">
    <property type="component" value="Unassembled WGS sequence"/>
</dbReference>